<dbReference type="Pfam" id="PF16933">
    <property type="entry name" value="PelG"/>
    <property type="match status" value="1"/>
</dbReference>
<feature type="transmembrane region" description="Helical" evidence="1">
    <location>
        <begin position="236"/>
        <end position="256"/>
    </location>
</feature>
<proteinExistence type="predicted"/>
<feature type="transmembrane region" description="Helical" evidence="1">
    <location>
        <begin position="20"/>
        <end position="45"/>
    </location>
</feature>
<evidence type="ECO:0000256" key="1">
    <source>
        <dbReference type="SAM" id="Phobius"/>
    </source>
</evidence>
<evidence type="ECO:0000313" key="5">
    <source>
        <dbReference type="Proteomes" id="UP000474104"/>
    </source>
</evidence>
<dbReference type="AlphaFoldDB" id="N2A766"/>
<protein>
    <recommendedName>
        <fullName evidence="6">Exopolysaccharide Pel transporter PelG</fullName>
    </recommendedName>
</protein>
<evidence type="ECO:0000313" key="4">
    <source>
        <dbReference type="Proteomes" id="UP000274920"/>
    </source>
</evidence>
<dbReference type="Proteomes" id="UP000474104">
    <property type="component" value="Unassembled WGS sequence"/>
</dbReference>
<accession>N2A766</accession>
<evidence type="ECO:0008006" key="6">
    <source>
        <dbReference type="Google" id="ProtNLM"/>
    </source>
</evidence>
<name>N2A766_9FIRM</name>
<dbReference type="eggNOG" id="COG4267">
    <property type="taxonomic scope" value="Bacteria"/>
</dbReference>
<dbReference type="EMBL" id="VIRB01000164">
    <property type="protein sequence ID" value="NDO72447.1"/>
    <property type="molecule type" value="Genomic_DNA"/>
</dbReference>
<feature type="transmembrane region" description="Helical" evidence="1">
    <location>
        <begin position="167"/>
        <end position="184"/>
    </location>
</feature>
<comment type="caution">
    <text evidence="3">The sequence shown here is derived from an EMBL/GenBank/DDBJ whole genome shotgun (WGS) entry which is preliminary data.</text>
</comment>
<reference evidence="3" key="1">
    <citation type="submission" date="2018-10" db="EMBL/GenBank/DDBJ databases">
        <title>Schaedlerella arabinophila gen. nov. sp. nov., isolated from the mouse intestinal tract and comparative analysis with the genome of the closely related altered Schaedler flora strain ASF502.</title>
        <authorList>
            <person name="Miyake S."/>
            <person name="Soh M."/>
            <person name="Seedorf H."/>
        </authorList>
    </citation>
    <scope>NUCLEOTIDE SEQUENCE [LARGE SCALE GENOMIC DNA]</scope>
    <source>
        <strain evidence="3">DSM 106076</strain>
    </source>
</reference>
<accession>A0A426DBU8</accession>
<feature type="transmembrane region" description="Helical" evidence="1">
    <location>
        <begin position="65"/>
        <end position="84"/>
    </location>
</feature>
<dbReference type="InterPro" id="IPR031617">
    <property type="entry name" value="PelG"/>
</dbReference>
<sequence length="487" mass="56457">MAGIGSKLSKIFEKSTITTYLIGFVYSSMSTVTPMFVIILNILVMGYFLEFDSLGLIERELFSCSVLYIFIFSLLTCSPFNSVLSKYMSDVIYEERYQDIRPCYYLGLLMNLLLSNLLGVPFCLWEHFVGRVDVFYVFTGYCGYIALVLVFYSMIYLSIAKAYQKISLFYTIGMVWAFVFSLFLRFIMKWGIRESMLFALTTGFFLIAFLEIALVKRYFQKSSNRYASVLRYFKKYWQLVVANFCYILGLYVHNFVFWTTDMRMVLVKTFVCNQPYDMATCLAMFTNISATIIFITRVEMFFHEKYKNYSESVIGGRGRDIDIAKKEMFRQLSTELMSLVRIQFIITTVVYLACVVLLPRFGFSSLTLRIYPCLVVGYFIVFLMYSEIIFLYYYNDLGGAALTSLTFCLVTLFGSILASRLPELWYGLGVVLGAFSGWTTAYFRLRHIERNLDRHIFCVGSLLNPGMGTQPPGKVYDRKIQTRSEEV</sequence>
<dbReference type="HOGENOM" id="CLU_043533_1_0_9"/>
<keyword evidence="1" id="KW-0812">Transmembrane</keyword>
<feature type="transmembrane region" description="Helical" evidence="1">
    <location>
        <begin position="336"/>
        <end position="358"/>
    </location>
</feature>
<feature type="transmembrane region" description="Helical" evidence="1">
    <location>
        <begin position="134"/>
        <end position="155"/>
    </location>
</feature>
<dbReference type="Proteomes" id="UP000274920">
    <property type="component" value="Unassembled WGS sequence"/>
</dbReference>
<feature type="transmembrane region" description="Helical" evidence="1">
    <location>
        <begin position="370"/>
        <end position="393"/>
    </location>
</feature>
<dbReference type="EMBL" id="RHJS01000002">
    <property type="protein sequence ID" value="RRK30277.1"/>
    <property type="molecule type" value="Genomic_DNA"/>
</dbReference>
<dbReference type="OrthoDB" id="37830at2"/>
<evidence type="ECO:0000313" key="2">
    <source>
        <dbReference type="EMBL" id="NDO72447.1"/>
    </source>
</evidence>
<feature type="transmembrane region" description="Helical" evidence="1">
    <location>
        <begin position="196"/>
        <end position="215"/>
    </location>
</feature>
<feature type="transmembrane region" description="Helical" evidence="1">
    <location>
        <begin position="400"/>
        <end position="418"/>
    </location>
</feature>
<keyword evidence="1" id="KW-1133">Transmembrane helix</keyword>
<keyword evidence="4" id="KW-1185">Reference proteome</keyword>
<dbReference type="STRING" id="2044587.C824_04060"/>
<gene>
    <name evidence="3" type="ORF">EBB54_01960</name>
    <name evidence="2" type="ORF">FMM80_29000</name>
</gene>
<evidence type="ECO:0000313" key="3">
    <source>
        <dbReference type="EMBL" id="RRK30277.1"/>
    </source>
</evidence>
<feature type="transmembrane region" description="Helical" evidence="1">
    <location>
        <begin position="104"/>
        <end position="128"/>
    </location>
</feature>
<reference evidence="2 5" key="2">
    <citation type="submission" date="2019-07" db="EMBL/GenBank/DDBJ databases">
        <title>Draft genome sequences of 15 bacterial species constituting the stable defined intestinal microbiota of the GM15 gnotobiotic mouse model.</title>
        <authorList>
            <person name="Elie C."/>
            <person name="Mathieu A."/>
            <person name="Saliou A."/>
            <person name="Darnaud M."/>
            <person name="Leulier F."/>
            <person name="Tamellini A."/>
        </authorList>
    </citation>
    <scope>NUCLEOTIDE SEQUENCE [LARGE SCALE GENOMIC DNA]</scope>
    <source>
        <strain evidence="5">ASF 502</strain>
        <strain evidence="2">MD300</strain>
    </source>
</reference>
<feature type="transmembrane region" description="Helical" evidence="1">
    <location>
        <begin position="424"/>
        <end position="445"/>
    </location>
</feature>
<organism evidence="3 4">
    <name type="scientific">Schaedlerella arabinosiphila</name>
    <dbReference type="NCBI Taxonomy" id="2044587"/>
    <lineage>
        <taxon>Bacteria</taxon>
        <taxon>Bacillati</taxon>
        <taxon>Bacillota</taxon>
        <taxon>Clostridia</taxon>
        <taxon>Lachnospirales</taxon>
        <taxon>Lachnospiraceae</taxon>
        <taxon>Schaedlerella</taxon>
    </lineage>
</organism>
<feature type="transmembrane region" description="Helical" evidence="1">
    <location>
        <begin position="276"/>
        <end position="295"/>
    </location>
</feature>
<keyword evidence="1" id="KW-0472">Membrane</keyword>
<dbReference type="RefSeq" id="WP_004082935.1">
    <property type="nucleotide sequence ID" value="NZ_CASCYM010000067.1"/>
</dbReference>